<gene>
    <name evidence="2" type="primary">INPP4B</name>
</gene>
<evidence type="ECO:0000313" key="3">
    <source>
        <dbReference type="Proteomes" id="UP000233100"/>
    </source>
</evidence>
<proteinExistence type="predicted"/>
<dbReference type="Bgee" id="ENSMFAG00000004754">
    <property type="expression patterns" value="Expressed in heart and 13 other cell types or tissues"/>
</dbReference>
<dbReference type="AlphaFoldDB" id="A0A7N9D6M4"/>
<reference evidence="2" key="2">
    <citation type="submission" date="2025-08" db="UniProtKB">
        <authorList>
            <consortium name="Ensembl"/>
        </authorList>
    </citation>
    <scope>IDENTIFICATION</scope>
</reference>
<name>A0A7N9D6M4_MACFA</name>
<reference evidence="2" key="3">
    <citation type="submission" date="2025-09" db="UniProtKB">
        <authorList>
            <consortium name="Ensembl"/>
        </authorList>
    </citation>
    <scope>IDENTIFICATION</scope>
</reference>
<sequence>MEIKEEGASEEGQHFLPAAQASDPGDCQFTSIQKTPNEPQLEFILGEKFHLICINKYKNLCSILQSIGTLLTSIHILQIFMNIVLFLKLFYKVAVIFSKFIGINLLPKDTGFSGDSFASQPDLLITHSMPSTHSNIVTAFCC</sequence>
<dbReference type="Ensembl" id="ENSMFAT00000092683.1">
    <property type="protein sequence ID" value="ENSMFAP00000061738.1"/>
    <property type="gene ID" value="ENSMFAG00000004754.2"/>
</dbReference>
<dbReference type="GeneTree" id="ENSGT00940000157587"/>
<organism evidence="2 3">
    <name type="scientific">Macaca fascicularis</name>
    <name type="common">Crab-eating macaque</name>
    <name type="synonym">Cynomolgus monkey</name>
    <dbReference type="NCBI Taxonomy" id="9541"/>
    <lineage>
        <taxon>Eukaryota</taxon>
        <taxon>Metazoa</taxon>
        <taxon>Chordata</taxon>
        <taxon>Craniata</taxon>
        <taxon>Vertebrata</taxon>
        <taxon>Euteleostomi</taxon>
        <taxon>Mammalia</taxon>
        <taxon>Eutheria</taxon>
        <taxon>Euarchontoglires</taxon>
        <taxon>Primates</taxon>
        <taxon>Haplorrhini</taxon>
        <taxon>Catarrhini</taxon>
        <taxon>Cercopithecidae</taxon>
        <taxon>Cercopithecinae</taxon>
        <taxon>Macaca</taxon>
    </lineage>
</organism>
<feature type="region of interest" description="Disordered" evidence="1">
    <location>
        <begin position="1"/>
        <end position="24"/>
    </location>
</feature>
<evidence type="ECO:0000256" key="1">
    <source>
        <dbReference type="SAM" id="MobiDB-lite"/>
    </source>
</evidence>
<keyword evidence="3" id="KW-1185">Reference proteome</keyword>
<evidence type="ECO:0000313" key="2">
    <source>
        <dbReference type="Ensembl" id="ENSMFAP00000061738.1"/>
    </source>
</evidence>
<protein>
    <submittedName>
        <fullName evidence="2">Inositol polyphosphate-4-phosphatase type II B</fullName>
    </submittedName>
</protein>
<reference evidence="2 3" key="1">
    <citation type="submission" date="2013-03" db="EMBL/GenBank/DDBJ databases">
        <authorList>
            <person name="Warren W."/>
            <person name="Wilson R.K."/>
        </authorList>
    </citation>
    <scope>NUCLEOTIDE SEQUENCE</scope>
</reference>
<accession>A0A7N9D6M4</accession>
<feature type="compositionally biased region" description="Basic and acidic residues" evidence="1">
    <location>
        <begin position="1"/>
        <end position="13"/>
    </location>
</feature>
<dbReference type="Proteomes" id="UP000233100">
    <property type="component" value="Chromosome 5"/>
</dbReference>